<dbReference type="KEGG" id="hoh:Hoch_0267"/>
<evidence type="ECO:0000256" key="8">
    <source>
        <dbReference type="ARBA" id="ARBA00022989"/>
    </source>
</evidence>
<organism evidence="15 16">
    <name type="scientific">Haliangium ochraceum (strain DSM 14365 / JCM 11303 / SMP-2)</name>
    <dbReference type="NCBI Taxonomy" id="502025"/>
    <lineage>
        <taxon>Bacteria</taxon>
        <taxon>Pseudomonadati</taxon>
        <taxon>Myxococcota</taxon>
        <taxon>Polyangia</taxon>
        <taxon>Haliangiales</taxon>
        <taxon>Kofleriaceae</taxon>
        <taxon>Haliangium</taxon>
    </lineage>
</organism>
<name>D0LHP6_HALO1</name>
<evidence type="ECO:0000259" key="14">
    <source>
        <dbReference type="PROSITE" id="PS50885"/>
    </source>
</evidence>
<evidence type="ECO:0000256" key="9">
    <source>
        <dbReference type="ARBA" id="ARBA00023012"/>
    </source>
</evidence>
<evidence type="ECO:0000256" key="12">
    <source>
        <dbReference type="SAM" id="Phobius"/>
    </source>
</evidence>
<dbReference type="InterPro" id="IPR050428">
    <property type="entry name" value="TCS_sensor_his_kinase"/>
</dbReference>
<dbReference type="PROSITE" id="PS50109">
    <property type="entry name" value="HIS_KIN"/>
    <property type="match status" value="1"/>
</dbReference>
<evidence type="ECO:0000256" key="1">
    <source>
        <dbReference type="ARBA" id="ARBA00000085"/>
    </source>
</evidence>
<dbReference type="OrthoDB" id="9815202at2"/>
<gene>
    <name evidence="15" type="ordered locus">Hoch_0267</name>
</gene>
<dbReference type="PRINTS" id="PR00344">
    <property type="entry name" value="BCTRLSENSOR"/>
</dbReference>
<dbReference type="EMBL" id="CP001804">
    <property type="protein sequence ID" value="ACY12908.1"/>
    <property type="molecule type" value="Genomic_DNA"/>
</dbReference>
<dbReference type="Pfam" id="PF02518">
    <property type="entry name" value="HATPase_c"/>
    <property type="match status" value="1"/>
</dbReference>
<dbReference type="PANTHER" id="PTHR45436">
    <property type="entry name" value="SENSOR HISTIDINE KINASE YKOH"/>
    <property type="match status" value="1"/>
</dbReference>
<dbReference type="Gene3D" id="1.10.287.130">
    <property type="match status" value="1"/>
</dbReference>
<dbReference type="CDD" id="cd00082">
    <property type="entry name" value="HisKA"/>
    <property type="match status" value="1"/>
</dbReference>
<dbReference type="Pfam" id="PF00512">
    <property type="entry name" value="HisKA"/>
    <property type="match status" value="1"/>
</dbReference>
<keyword evidence="7 15" id="KW-0418">Kinase</keyword>
<sequence>MDSATKPPDSVSLSESAPRPGAGAGADPNAAAATGPRWRRVLARVATHLARIRYRLLLVNVMVVAVPLLGVGFARTFEREMLRGLEDDMIHQAELVRAQIHLADEPDLAALGPTLREAARYTRTRIRVLDVDARVLADSHRLGPPEGAEAPAPSLLGYSSDTYHAPEAPKPLDVSARSEIQAALAGRYGAATRLWENRSRLYLFSALPIFDRLSDELSDAEVAPRRVIGAVYVTRSTGPVKRAMYRLRTWLLWVLAAALAATAILSLFLAATIARPLTRLTRIAKRIASGARGERLALDRRDEIGQLARAFDTMTQRLDERVRYTRSLAADISHEFKSPLTSIRGAAELLQDGAADDLPARERFLGNIIEDSERLDRTVSRLLELSRIESEATQIEIFDYEALVREQVERYREQAELTLSYRSQHTQLPGRRNHLASVLGNLLENAALHAEAGTAIDVHVSDLGGGRILTEIRNRGPIISEAVMLRLWDRFFTTRAKQGGTGLGLAIVASIVNAHGGRVSVRSSAEEGTTFAFELPLR</sequence>
<feature type="region of interest" description="Disordered" evidence="11">
    <location>
        <begin position="1"/>
        <end position="32"/>
    </location>
</feature>
<dbReference type="SUPFAM" id="SSF158472">
    <property type="entry name" value="HAMP domain-like"/>
    <property type="match status" value="1"/>
</dbReference>
<dbReference type="GO" id="GO:0005886">
    <property type="term" value="C:plasma membrane"/>
    <property type="evidence" value="ECO:0007669"/>
    <property type="project" value="TreeGrafter"/>
</dbReference>
<dbReference type="CDD" id="cd06225">
    <property type="entry name" value="HAMP"/>
    <property type="match status" value="1"/>
</dbReference>
<evidence type="ECO:0000256" key="10">
    <source>
        <dbReference type="ARBA" id="ARBA00023136"/>
    </source>
</evidence>
<evidence type="ECO:0000256" key="7">
    <source>
        <dbReference type="ARBA" id="ARBA00022777"/>
    </source>
</evidence>
<feature type="transmembrane region" description="Helical" evidence="12">
    <location>
        <begin position="250"/>
        <end position="274"/>
    </location>
</feature>
<dbReference type="PANTHER" id="PTHR45436:SF5">
    <property type="entry name" value="SENSOR HISTIDINE KINASE TRCS"/>
    <property type="match status" value="1"/>
</dbReference>
<dbReference type="HOGENOM" id="CLU_000445_89_19_7"/>
<evidence type="ECO:0000256" key="3">
    <source>
        <dbReference type="ARBA" id="ARBA00012438"/>
    </source>
</evidence>
<dbReference type="InterPro" id="IPR003660">
    <property type="entry name" value="HAMP_dom"/>
</dbReference>
<comment type="catalytic activity">
    <reaction evidence="1">
        <text>ATP + protein L-histidine = ADP + protein N-phospho-L-histidine.</text>
        <dbReference type="EC" id="2.7.13.3"/>
    </reaction>
</comment>
<dbReference type="AlphaFoldDB" id="D0LHP6"/>
<feature type="transmembrane region" description="Helical" evidence="12">
    <location>
        <begin position="54"/>
        <end position="74"/>
    </location>
</feature>
<evidence type="ECO:0000256" key="6">
    <source>
        <dbReference type="ARBA" id="ARBA00022692"/>
    </source>
</evidence>
<dbReference type="InterPro" id="IPR036097">
    <property type="entry name" value="HisK_dim/P_sf"/>
</dbReference>
<dbReference type="CDD" id="cd00075">
    <property type="entry name" value="HATPase"/>
    <property type="match status" value="1"/>
</dbReference>
<dbReference type="InterPro" id="IPR004358">
    <property type="entry name" value="Sig_transdc_His_kin-like_C"/>
</dbReference>
<dbReference type="PROSITE" id="PS50885">
    <property type="entry name" value="HAMP"/>
    <property type="match status" value="1"/>
</dbReference>
<dbReference type="InterPro" id="IPR003661">
    <property type="entry name" value="HisK_dim/P_dom"/>
</dbReference>
<dbReference type="InterPro" id="IPR005467">
    <property type="entry name" value="His_kinase_dom"/>
</dbReference>
<keyword evidence="6 12" id="KW-0812">Transmembrane</keyword>
<evidence type="ECO:0000313" key="15">
    <source>
        <dbReference type="EMBL" id="ACY12908.1"/>
    </source>
</evidence>
<feature type="compositionally biased region" description="Low complexity" evidence="11">
    <location>
        <begin position="17"/>
        <end position="32"/>
    </location>
</feature>
<evidence type="ECO:0000313" key="16">
    <source>
        <dbReference type="Proteomes" id="UP000001880"/>
    </source>
</evidence>
<evidence type="ECO:0000259" key="13">
    <source>
        <dbReference type="PROSITE" id="PS50109"/>
    </source>
</evidence>
<evidence type="ECO:0000256" key="5">
    <source>
        <dbReference type="ARBA" id="ARBA00022679"/>
    </source>
</evidence>
<keyword evidence="10 12" id="KW-0472">Membrane</keyword>
<dbReference type="SUPFAM" id="SSF47384">
    <property type="entry name" value="Homodimeric domain of signal transducing histidine kinase"/>
    <property type="match status" value="1"/>
</dbReference>
<evidence type="ECO:0000256" key="4">
    <source>
        <dbReference type="ARBA" id="ARBA00022553"/>
    </source>
</evidence>
<evidence type="ECO:0000256" key="2">
    <source>
        <dbReference type="ARBA" id="ARBA00004370"/>
    </source>
</evidence>
<keyword evidence="9" id="KW-0902">Two-component regulatory system</keyword>
<keyword evidence="4" id="KW-0597">Phosphoprotein</keyword>
<keyword evidence="8 12" id="KW-1133">Transmembrane helix</keyword>
<evidence type="ECO:0000256" key="11">
    <source>
        <dbReference type="SAM" id="MobiDB-lite"/>
    </source>
</evidence>
<accession>D0LHP6</accession>
<dbReference type="Proteomes" id="UP000001880">
    <property type="component" value="Chromosome"/>
</dbReference>
<proteinExistence type="predicted"/>
<dbReference type="EC" id="2.7.13.3" evidence="3"/>
<reference evidence="15 16" key="1">
    <citation type="journal article" date="2010" name="Stand. Genomic Sci.">
        <title>Complete genome sequence of Haliangium ochraceum type strain (SMP-2).</title>
        <authorList>
            <consortium name="US DOE Joint Genome Institute (JGI-PGF)"/>
            <person name="Ivanova N."/>
            <person name="Daum C."/>
            <person name="Lang E."/>
            <person name="Abt B."/>
            <person name="Kopitz M."/>
            <person name="Saunders E."/>
            <person name="Lapidus A."/>
            <person name="Lucas S."/>
            <person name="Glavina Del Rio T."/>
            <person name="Nolan M."/>
            <person name="Tice H."/>
            <person name="Copeland A."/>
            <person name="Cheng J.F."/>
            <person name="Chen F."/>
            <person name="Bruce D."/>
            <person name="Goodwin L."/>
            <person name="Pitluck S."/>
            <person name="Mavromatis K."/>
            <person name="Pati A."/>
            <person name="Mikhailova N."/>
            <person name="Chen A."/>
            <person name="Palaniappan K."/>
            <person name="Land M."/>
            <person name="Hauser L."/>
            <person name="Chang Y.J."/>
            <person name="Jeffries C.D."/>
            <person name="Detter J.C."/>
            <person name="Brettin T."/>
            <person name="Rohde M."/>
            <person name="Goker M."/>
            <person name="Bristow J."/>
            <person name="Markowitz V."/>
            <person name="Eisen J.A."/>
            <person name="Hugenholtz P."/>
            <person name="Kyrpides N.C."/>
            <person name="Klenk H.P."/>
        </authorList>
    </citation>
    <scope>NUCLEOTIDE SEQUENCE [LARGE SCALE GENOMIC DNA]</scope>
    <source>
        <strain evidence="16">DSM 14365 / CIP 107738 / JCM 11303 / AJ 13395 / SMP-2</strain>
    </source>
</reference>
<feature type="domain" description="HAMP" evidence="14">
    <location>
        <begin position="271"/>
        <end position="323"/>
    </location>
</feature>
<dbReference type="RefSeq" id="WP_012825535.1">
    <property type="nucleotide sequence ID" value="NC_013440.1"/>
</dbReference>
<keyword evidence="5" id="KW-0808">Transferase</keyword>
<protein>
    <recommendedName>
        <fullName evidence="3">histidine kinase</fullName>
        <ecNumber evidence="3">2.7.13.3</ecNumber>
    </recommendedName>
</protein>
<dbReference type="eggNOG" id="COG5002">
    <property type="taxonomic scope" value="Bacteria"/>
</dbReference>
<dbReference type="SMART" id="SM00304">
    <property type="entry name" value="HAMP"/>
    <property type="match status" value="1"/>
</dbReference>
<dbReference type="Gene3D" id="6.10.340.10">
    <property type="match status" value="1"/>
</dbReference>
<dbReference type="InterPro" id="IPR003594">
    <property type="entry name" value="HATPase_dom"/>
</dbReference>
<comment type="subcellular location">
    <subcellularLocation>
        <location evidence="2">Membrane</location>
    </subcellularLocation>
</comment>
<dbReference type="SUPFAM" id="SSF55874">
    <property type="entry name" value="ATPase domain of HSP90 chaperone/DNA topoisomerase II/histidine kinase"/>
    <property type="match status" value="1"/>
</dbReference>
<dbReference type="Pfam" id="PF00672">
    <property type="entry name" value="HAMP"/>
    <property type="match status" value="1"/>
</dbReference>
<feature type="domain" description="Histidine kinase" evidence="13">
    <location>
        <begin position="331"/>
        <end position="538"/>
    </location>
</feature>
<dbReference type="SMART" id="SM00388">
    <property type="entry name" value="HisKA"/>
    <property type="match status" value="1"/>
</dbReference>
<dbReference type="GO" id="GO:0000155">
    <property type="term" value="F:phosphorelay sensor kinase activity"/>
    <property type="evidence" value="ECO:0007669"/>
    <property type="project" value="InterPro"/>
</dbReference>
<dbReference type="Gene3D" id="3.30.565.10">
    <property type="entry name" value="Histidine kinase-like ATPase, C-terminal domain"/>
    <property type="match status" value="1"/>
</dbReference>
<dbReference type="STRING" id="502025.Hoch_0267"/>
<dbReference type="SMART" id="SM00387">
    <property type="entry name" value="HATPase_c"/>
    <property type="match status" value="1"/>
</dbReference>
<dbReference type="InterPro" id="IPR036890">
    <property type="entry name" value="HATPase_C_sf"/>
</dbReference>
<keyword evidence="16" id="KW-1185">Reference proteome</keyword>